<comment type="caution">
    <text evidence="1">The sequence shown here is derived from an EMBL/GenBank/DDBJ whole genome shotgun (WGS) entry which is preliminary data.</text>
</comment>
<evidence type="ECO:0000313" key="1">
    <source>
        <dbReference type="EMBL" id="MFD0783367.1"/>
    </source>
</evidence>
<evidence type="ECO:0000313" key="2">
    <source>
        <dbReference type="Proteomes" id="UP001597053"/>
    </source>
</evidence>
<dbReference type="Proteomes" id="UP001597053">
    <property type="component" value="Unassembled WGS sequence"/>
</dbReference>
<reference evidence="2" key="1">
    <citation type="journal article" date="2019" name="Int. J. Syst. Evol. Microbiol.">
        <title>The Global Catalogue of Microorganisms (GCM) 10K type strain sequencing project: providing services to taxonomists for standard genome sequencing and annotation.</title>
        <authorList>
            <consortium name="The Broad Institute Genomics Platform"/>
            <consortium name="The Broad Institute Genome Sequencing Center for Infectious Disease"/>
            <person name="Wu L."/>
            <person name="Ma J."/>
        </authorList>
    </citation>
    <scope>NUCLEOTIDE SEQUENCE [LARGE SCALE GENOMIC DNA]</scope>
    <source>
        <strain evidence="2">JCM 32148</strain>
    </source>
</reference>
<keyword evidence="2" id="KW-1185">Reference proteome</keyword>
<protein>
    <submittedName>
        <fullName evidence="1">Contact-dependent growth inhibition system immunity protein</fullName>
    </submittedName>
</protein>
<name>A0ABW2ZXJ3_9ACTN</name>
<proteinExistence type="predicted"/>
<dbReference type="CDD" id="cd20691">
    <property type="entry name" value="CdiI_EC536-like"/>
    <property type="match status" value="1"/>
</dbReference>
<dbReference type="Pfam" id="PF18616">
    <property type="entry name" value="CdiI_3"/>
    <property type="match status" value="1"/>
</dbReference>
<organism evidence="1 2">
    <name type="scientific">Micromonospora azadirachtae</name>
    <dbReference type="NCBI Taxonomy" id="1970735"/>
    <lineage>
        <taxon>Bacteria</taxon>
        <taxon>Bacillati</taxon>
        <taxon>Actinomycetota</taxon>
        <taxon>Actinomycetes</taxon>
        <taxon>Micromonosporales</taxon>
        <taxon>Micromonosporaceae</taxon>
        <taxon>Micromonospora</taxon>
    </lineage>
</organism>
<gene>
    <name evidence="1" type="ORF">ACFQZ8_05450</name>
</gene>
<dbReference type="EMBL" id="JBHTHM010000132">
    <property type="protein sequence ID" value="MFD0783367.1"/>
    <property type="molecule type" value="Genomic_DNA"/>
</dbReference>
<dbReference type="InterPro" id="IPR040547">
    <property type="entry name" value="CdiI"/>
</dbReference>
<sequence>MLATLIAVTTIEQLERDVWPNPGPDATSLVRRCSDLRRKPIPSFTVEELRIMLGQGIGVSALLPRAVQVLLRNPLAEGDYHPGDLLATVLRLPDSAWSRLAAERKQLATVLTELVASPPFSDPDLRPRDPDRLVRDAIVRFLNR</sequence>
<accession>A0ABW2ZXJ3</accession>